<evidence type="ECO:0000256" key="1">
    <source>
        <dbReference type="ARBA" id="ARBA00003413"/>
    </source>
</evidence>
<organism evidence="7 8">
    <name type="scientific">Diaphorobacter limosus</name>
    <dbReference type="NCBI Taxonomy" id="3036128"/>
    <lineage>
        <taxon>Bacteria</taxon>
        <taxon>Pseudomonadati</taxon>
        <taxon>Pseudomonadota</taxon>
        <taxon>Betaproteobacteria</taxon>
        <taxon>Burkholderiales</taxon>
        <taxon>Comamonadaceae</taxon>
        <taxon>Diaphorobacter</taxon>
    </lineage>
</organism>
<evidence type="ECO:0000259" key="6">
    <source>
        <dbReference type="Pfam" id="PF00149"/>
    </source>
</evidence>
<evidence type="ECO:0000256" key="4">
    <source>
        <dbReference type="ARBA" id="ARBA00049417"/>
    </source>
</evidence>
<accession>A0ABZ0J8Y0</accession>
<dbReference type="RefSeq" id="WP_317703168.1">
    <property type="nucleotide sequence ID" value="NZ_CP136921.1"/>
</dbReference>
<dbReference type="EMBL" id="CP136921">
    <property type="protein sequence ID" value="WOO33836.1"/>
    <property type="molecule type" value="Genomic_DNA"/>
</dbReference>
<dbReference type="HAMAP" id="MF_00199">
    <property type="entry name" value="ApaH"/>
    <property type="match status" value="1"/>
</dbReference>
<comment type="similarity">
    <text evidence="2 5">Belongs to the Ap4A hydrolase family.</text>
</comment>
<proteinExistence type="inferred from homology"/>
<feature type="domain" description="Calcineurin-like phosphoesterase" evidence="6">
    <location>
        <begin position="3"/>
        <end position="156"/>
    </location>
</feature>
<evidence type="ECO:0000313" key="7">
    <source>
        <dbReference type="EMBL" id="WOO33836.1"/>
    </source>
</evidence>
<dbReference type="GO" id="GO:0008803">
    <property type="term" value="F:bis(5'-nucleosyl)-tetraphosphatase (symmetrical) activity"/>
    <property type="evidence" value="ECO:0007669"/>
    <property type="project" value="UniProtKB-EC"/>
</dbReference>
<dbReference type="NCBIfam" id="NF001204">
    <property type="entry name" value="PRK00166.1"/>
    <property type="match status" value="1"/>
</dbReference>
<evidence type="ECO:0000256" key="5">
    <source>
        <dbReference type="HAMAP-Rule" id="MF_00199"/>
    </source>
</evidence>
<dbReference type="SUPFAM" id="SSF56300">
    <property type="entry name" value="Metallo-dependent phosphatases"/>
    <property type="match status" value="1"/>
</dbReference>
<dbReference type="PIRSF" id="PIRSF000903">
    <property type="entry name" value="B5n-ttraPtase_sm"/>
    <property type="match status" value="1"/>
</dbReference>
<evidence type="ECO:0000256" key="2">
    <source>
        <dbReference type="ARBA" id="ARBA00005419"/>
    </source>
</evidence>
<comment type="function">
    <text evidence="1 5">Hydrolyzes diadenosine 5',5'''-P1,P4-tetraphosphate to yield ADP.</text>
</comment>
<dbReference type="InterPro" id="IPR029052">
    <property type="entry name" value="Metallo-depent_PP-like"/>
</dbReference>
<sequence>MALYCAGDIQGCGDAFERLLSVIGFSPSRDTIYLLGDLVNRGPASAAVLRRCMQMGDSVRALLGNHDLHLLATAHGVRPPSRRDTLDGILQASDRGAMLDWLRQQPLARQVEHGGEPLLLVHAGVLPQWSADDVLALAREVQAQLSGPGLAEFLRRMYGNHPDLWDAGLQGADRLRIIVNALTRLRFCTPEGRMDFDSTESAAQAPEGLVPWFDAPGRRTRGTLIAFGHWSTLGWISRPDILGLDTGCVWGGALSAVRFGATLAEREHCKVQCPQAQRPGE</sequence>
<dbReference type="InterPro" id="IPR004617">
    <property type="entry name" value="ApaH"/>
</dbReference>
<dbReference type="Gene3D" id="3.60.21.10">
    <property type="match status" value="1"/>
</dbReference>
<dbReference type="PANTHER" id="PTHR40942">
    <property type="match status" value="1"/>
</dbReference>
<dbReference type="NCBIfam" id="TIGR00668">
    <property type="entry name" value="apaH"/>
    <property type="match status" value="1"/>
</dbReference>
<evidence type="ECO:0000256" key="3">
    <source>
        <dbReference type="ARBA" id="ARBA00022801"/>
    </source>
</evidence>
<dbReference type="EC" id="3.6.1.41" evidence="5"/>
<evidence type="ECO:0000313" key="8">
    <source>
        <dbReference type="Proteomes" id="UP001303211"/>
    </source>
</evidence>
<name>A0ABZ0J8Y0_9BURK</name>
<keyword evidence="8" id="KW-1185">Reference proteome</keyword>
<dbReference type="Proteomes" id="UP001303211">
    <property type="component" value="Chromosome"/>
</dbReference>
<comment type="catalytic activity">
    <reaction evidence="4 5">
        <text>P(1),P(4)-bis(5'-adenosyl) tetraphosphate + H2O = 2 ADP + 2 H(+)</text>
        <dbReference type="Rhea" id="RHEA:24252"/>
        <dbReference type="ChEBI" id="CHEBI:15377"/>
        <dbReference type="ChEBI" id="CHEBI:15378"/>
        <dbReference type="ChEBI" id="CHEBI:58141"/>
        <dbReference type="ChEBI" id="CHEBI:456216"/>
        <dbReference type="EC" id="3.6.1.41"/>
    </reaction>
</comment>
<gene>
    <name evidence="5" type="primary">apaH</name>
    <name evidence="7" type="ORF">P4826_07170</name>
</gene>
<dbReference type="PANTHER" id="PTHR40942:SF4">
    <property type="entry name" value="CYTOCHROME C5"/>
    <property type="match status" value="1"/>
</dbReference>
<dbReference type="CDD" id="cd07422">
    <property type="entry name" value="MPP_ApaH"/>
    <property type="match status" value="1"/>
</dbReference>
<dbReference type="InterPro" id="IPR004843">
    <property type="entry name" value="Calcineurin-like_PHP"/>
</dbReference>
<dbReference type="Pfam" id="PF00149">
    <property type="entry name" value="Metallophos"/>
    <property type="match status" value="1"/>
</dbReference>
<keyword evidence="3 5" id="KW-0378">Hydrolase</keyword>
<reference evidence="7 8" key="1">
    <citation type="submission" date="2023-03" db="EMBL/GenBank/DDBJ databases">
        <title>Diaphorobacter basophil sp. nov., isolated from a sewage-treatment plant.</title>
        <authorList>
            <person name="Yang K."/>
        </authorList>
    </citation>
    <scope>NUCLEOTIDE SEQUENCE [LARGE SCALE GENOMIC DNA]</scope>
    <source>
        <strain evidence="7 8">Y-1</strain>
    </source>
</reference>
<protein>
    <recommendedName>
        <fullName evidence="5">Bis(5'-nucleosyl)-tetraphosphatase, symmetrical</fullName>
        <ecNumber evidence="5">3.6.1.41</ecNumber>
    </recommendedName>
    <alternativeName>
        <fullName evidence="5">Ap4A hydrolase</fullName>
    </alternativeName>
    <alternativeName>
        <fullName evidence="5">Diadenosine 5',5'''-P1,P4-tetraphosphate pyrophosphohydrolase</fullName>
    </alternativeName>
    <alternativeName>
        <fullName evidence="5">Diadenosine tetraphosphatase</fullName>
    </alternativeName>
</protein>